<protein>
    <submittedName>
        <fullName evidence="2">Glyoxalase</fullName>
    </submittedName>
</protein>
<dbReference type="Proteomes" id="UP000655044">
    <property type="component" value="Unassembled WGS sequence"/>
</dbReference>
<name>A0A8J3RZ43_PLARO</name>
<dbReference type="InterPro" id="IPR029068">
    <property type="entry name" value="Glyas_Bleomycin-R_OHBP_Dase"/>
</dbReference>
<accession>A0A8J3RZ43</accession>
<feature type="domain" description="Glyoxalase-like" evidence="1">
    <location>
        <begin position="8"/>
        <end position="118"/>
    </location>
</feature>
<dbReference type="Gene3D" id="3.10.180.10">
    <property type="entry name" value="2,3-Dihydroxybiphenyl 1,2-Dioxygenase, domain 1"/>
    <property type="match status" value="1"/>
</dbReference>
<dbReference type="Pfam" id="PF18029">
    <property type="entry name" value="Glyoxalase_6"/>
    <property type="match status" value="1"/>
</dbReference>
<gene>
    <name evidence="2" type="ORF">Pro02_13340</name>
</gene>
<evidence type="ECO:0000313" key="3">
    <source>
        <dbReference type="Proteomes" id="UP000655044"/>
    </source>
</evidence>
<keyword evidence="3" id="KW-1185">Reference proteome</keyword>
<sequence>MASRVRWIDFDCENPYELAGFWSAALGHPQHEDDRPDDDECEVVVPPEVGYSMLFQRVSGKKSAKNRIHLDLVPTDRSREEEVERLLKLGATMLEDHRREDGTGWVVLADPEGNEFCVERRRD</sequence>
<dbReference type="RefSeq" id="WP_068925152.1">
    <property type="nucleotide sequence ID" value="NZ_BMQP01000003.1"/>
</dbReference>
<evidence type="ECO:0000313" key="2">
    <source>
        <dbReference type="EMBL" id="GIH82926.1"/>
    </source>
</evidence>
<dbReference type="PANTHER" id="PTHR35908:SF1">
    <property type="entry name" value="CONSERVED PROTEIN"/>
    <property type="match status" value="1"/>
</dbReference>
<organism evidence="2 3">
    <name type="scientific">Planobispora rosea</name>
    <dbReference type="NCBI Taxonomy" id="35762"/>
    <lineage>
        <taxon>Bacteria</taxon>
        <taxon>Bacillati</taxon>
        <taxon>Actinomycetota</taxon>
        <taxon>Actinomycetes</taxon>
        <taxon>Streptosporangiales</taxon>
        <taxon>Streptosporangiaceae</taxon>
        <taxon>Planobispora</taxon>
    </lineage>
</organism>
<reference evidence="2" key="1">
    <citation type="submission" date="2021-01" db="EMBL/GenBank/DDBJ databases">
        <title>Whole genome shotgun sequence of Planobispora rosea NBRC 15558.</title>
        <authorList>
            <person name="Komaki H."/>
            <person name="Tamura T."/>
        </authorList>
    </citation>
    <scope>NUCLEOTIDE SEQUENCE</scope>
    <source>
        <strain evidence="2">NBRC 15558</strain>
    </source>
</reference>
<proteinExistence type="predicted"/>
<dbReference type="SUPFAM" id="SSF54593">
    <property type="entry name" value="Glyoxalase/Bleomycin resistance protein/Dihydroxybiphenyl dioxygenase"/>
    <property type="match status" value="1"/>
</dbReference>
<dbReference type="OrthoDB" id="5524593at2"/>
<dbReference type="PANTHER" id="PTHR35908">
    <property type="entry name" value="HYPOTHETICAL FUSION PROTEIN"/>
    <property type="match status" value="1"/>
</dbReference>
<dbReference type="AlphaFoldDB" id="A0A8J3RZ43"/>
<evidence type="ECO:0000259" key="1">
    <source>
        <dbReference type="Pfam" id="PF18029"/>
    </source>
</evidence>
<dbReference type="InterPro" id="IPR041581">
    <property type="entry name" value="Glyoxalase_6"/>
</dbReference>
<dbReference type="EMBL" id="BOOI01000010">
    <property type="protein sequence ID" value="GIH82926.1"/>
    <property type="molecule type" value="Genomic_DNA"/>
</dbReference>
<comment type="caution">
    <text evidence="2">The sequence shown here is derived from an EMBL/GenBank/DDBJ whole genome shotgun (WGS) entry which is preliminary data.</text>
</comment>